<sequence>MLQHFIDDFFDCAAQQLPLLISTEWMEEPIYYEDYALFVFNPSVSFNLESIMNMLEDEMVLIPLYHMIPSSATSFGHCYCAFSNPSFGHMYKINVMTNGYGLVDQIRVTVYESMEFMGGDLCNDLELHSKAGSFKYKRPKYDVLKYFV</sequence>
<comment type="caution">
    <text evidence="1">The sequence shown here is derived from an EMBL/GenBank/DDBJ whole genome shotgun (WGS) entry which is preliminary data.</text>
</comment>
<evidence type="ECO:0000313" key="2">
    <source>
        <dbReference type="Proteomes" id="UP001198461"/>
    </source>
</evidence>
<accession>A0AAW4T6C9</accession>
<dbReference type="RefSeq" id="WP_225451147.1">
    <property type="nucleotide sequence ID" value="NZ_JAIWXB010000037.1"/>
</dbReference>
<evidence type="ECO:0000313" key="1">
    <source>
        <dbReference type="EMBL" id="MCA4706137.1"/>
    </source>
</evidence>
<dbReference type="EMBL" id="JAIWYE010000037">
    <property type="protein sequence ID" value="MCA4706137.1"/>
    <property type="molecule type" value="Genomic_DNA"/>
</dbReference>
<name>A0AAW4T6C9_9BACE</name>
<protein>
    <submittedName>
        <fullName evidence="1">Uncharacterized protein</fullName>
    </submittedName>
</protein>
<organism evidence="1 2">
    <name type="scientific">Bacteroides xylanisolvens</name>
    <dbReference type="NCBI Taxonomy" id="371601"/>
    <lineage>
        <taxon>Bacteria</taxon>
        <taxon>Pseudomonadati</taxon>
        <taxon>Bacteroidota</taxon>
        <taxon>Bacteroidia</taxon>
        <taxon>Bacteroidales</taxon>
        <taxon>Bacteroidaceae</taxon>
        <taxon>Bacteroides</taxon>
    </lineage>
</organism>
<proteinExistence type="predicted"/>
<gene>
    <name evidence="1" type="ORF">LD004_21265</name>
</gene>
<dbReference type="AlphaFoldDB" id="A0AAW4T6C9"/>
<reference evidence="1" key="1">
    <citation type="submission" date="2023-08" db="EMBL/GenBank/DDBJ databases">
        <title>Mucin Metabolism Genes Underlie the Key Renovations of Bacteroides xylanisolvens Genomes in Captive Great Apes.</title>
        <authorList>
            <person name="Nishida A.H."/>
        </authorList>
    </citation>
    <scope>NUCLEOTIDE SEQUENCE</scope>
    <source>
        <strain evidence="1">P13.H9</strain>
    </source>
</reference>
<dbReference type="Proteomes" id="UP001198461">
    <property type="component" value="Unassembled WGS sequence"/>
</dbReference>